<proteinExistence type="predicted"/>
<sequence length="232" mass="25905">MDLKPLKRSISPKGRIRGLILVLAWISLVLLCFRQDGFSVILDCTRLAALLELKRAVTKIMKKHYARKMEGMHSEKSYLPQSMASQRSSKPRSLIRSLREPSIGVEQGVNLVREPSALSRRDLHRAHSKKDLSRVNSISRNGKIVKEDNPPVINPIEQSPANIQTSNTSEMLTIPEKALDEQDDHSHTPSEAIPLPALPETKITVEDFQPPNVCCDSGQTLQSKSSDQVKAE</sequence>
<protein>
    <submittedName>
        <fullName evidence="2">Uncharacterized protein</fullName>
    </submittedName>
</protein>
<feature type="region of interest" description="Disordered" evidence="1">
    <location>
        <begin position="208"/>
        <end position="232"/>
    </location>
</feature>
<keyword evidence="4" id="KW-1185">Reference proteome</keyword>
<feature type="compositionally biased region" description="Polar residues" evidence="1">
    <location>
        <begin position="217"/>
        <end position="226"/>
    </location>
</feature>
<gene>
    <name evidence="2" type="ORF">HK103_000315</name>
    <name evidence="3" type="ORF">HK103_005278</name>
</gene>
<evidence type="ECO:0000256" key="1">
    <source>
        <dbReference type="SAM" id="MobiDB-lite"/>
    </source>
</evidence>
<dbReference type="EMBL" id="JADGKB010000049">
    <property type="protein sequence ID" value="KAJ3256535.1"/>
    <property type="molecule type" value="Genomic_DNA"/>
</dbReference>
<evidence type="ECO:0000313" key="2">
    <source>
        <dbReference type="EMBL" id="KAJ3253791.1"/>
    </source>
</evidence>
<evidence type="ECO:0000313" key="3">
    <source>
        <dbReference type="EMBL" id="KAJ3256535.1"/>
    </source>
</evidence>
<accession>A0AAD5UC59</accession>
<dbReference type="AlphaFoldDB" id="A0AAD5UC59"/>
<organism evidence="2 4">
    <name type="scientific">Boothiomyces macroporosus</name>
    <dbReference type="NCBI Taxonomy" id="261099"/>
    <lineage>
        <taxon>Eukaryota</taxon>
        <taxon>Fungi</taxon>
        <taxon>Fungi incertae sedis</taxon>
        <taxon>Chytridiomycota</taxon>
        <taxon>Chytridiomycota incertae sedis</taxon>
        <taxon>Chytridiomycetes</taxon>
        <taxon>Rhizophydiales</taxon>
        <taxon>Terramycetaceae</taxon>
        <taxon>Boothiomyces</taxon>
    </lineage>
</organism>
<name>A0AAD5UC59_9FUNG</name>
<dbReference type="EMBL" id="JADGKB010000100">
    <property type="protein sequence ID" value="KAJ3253791.1"/>
    <property type="molecule type" value="Genomic_DNA"/>
</dbReference>
<dbReference type="Proteomes" id="UP001210925">
    <property type="component" value="Unassembled WGS sequence"/>
</dbReference>
<evidence type="ECO:0000313" key="4">
    <source>
        <dbReference type="Proteomes" id="UP001210925"/>
    </source>
</evidence>
<reference evidence="2" key="1">
    <citation type="submission" date="2020-05" db="EMBL/GenBank/DDBJ databases">
        <title>Phylogenomic resolution of chytrid fungi.</title>
        <authorList>
            <person name="Stajich J.E."/>
            <person name="Amses K."/>
            <person name="Simmons R."/>
            <person name="Seto K."/>
            <person name="Myers J."/>
            <person name="Bonds A."/>
            <person name="Quandt C.A."/>
            <person name="Barry K."/>
            <person name="Liu P."/>
            <person name="Grigoriev I."/>
            <person name="Longcore J.E."/>
            <person name="James T.Y."/>
        </authorList>
    </citation>
    <scope>NUCLEOTIDE SEQUENCE</scope>
    <source>
        <strain evidence="2">PLAUS21</strain>
    </source>
</reference>
<comment type="caution">
    <text evidence="2">The sequence shown here is derived from an EMBL/GenBank/DDBJ whole genome shotgun (WGS) entry which is preliminary data.</text>
</comment>
<feature type="region of interest" description="Disordered" evidence="1">
    <location>
        <begin position="120"/>
        <end position="159"/>
    </location>
</feature>